<evidence type="ECO:0000256" key="1">
    <source>
        <dbReference type="SAM" id="SignalP"/>
    </source>
</evidence>
<gene>
    <name evidence="2" type="ORF">NDU88_008727</name>
</gene>
<name>A0AAV7QSK8_PLEWA</name>
<dbReference type="AlphaFoldDB" id="A0AAV7QSK8"/>
<sequence length="250" mass="28061">MQSINRMFFVMLLLAGAAWSLPDRFELQEDLVQRKSARNQDAGAQSEDCRPIGSWNHTDLTEEQELLVKIITTQMEEIENLGDAMKNLNRTHINALVWSVQQVLVTLKAYQKEAYHKVKPPTCPLPQAPSNGGLVSVNMNDVAYCKPMCNKGYDFNFLRRSRLYEECGEHTAFVWTTQFIGGTRLAECIASNTTVSGGPTSYFPADSPCQKTIANSLMEDTQIHIFVDELKLKGVTGNHSMKLDHVKCGE</sequence>
<protein>
    <recommendedName>
        <fullName evidence="4">Sushi domain-containing protein</fullName>
    </recommendedName>
</protein>
<organism evidence="2 3">
    <name type="scientific">Pleurodeles waltl</name>
    <name type="common">Iberian ribbed newt</name>
    <dbReference type="NCBI Taxonomy" id="8319"/>
    <lineage>
        <taxon>Eukaryota</taxon>
        <taxon>Metazoa</taxon>
        <taxon>Chordata</taxon>
        <taxon>Craniata</taxon>
        <taxon>Vertebrata</taxon>
        <taxon>Euteleostomi</taxon>
        <taxon>Amphibia</taxon>
        <taxon>Batrachia</taxon>
        <taxon>Caudata</taxon>
        <taxon>Salamandroidea</taxon>
        <taxon>Salamandridae</taxon>
        <taxon>Pleurodelinae</taxon>
        <taxon>Pleurodeles</taxon>
    </lineage>
</organism>
<proteinExistence type="predicted"/>
<keyword evidence="1" id="KW-0732">Signal</keyword>
<comment type="caution">
    <text evidence="2">The sequence shown here is derived from an EMBL/GenBank/DDBJ whole genome shotgun (WGS) entry which is preliminary data.</text>
</comment>
<keyword evidence="3" id="KW-1185">Reference proteome</keyword>
<evidence type="ECO:0000313" key="2">
    <source>
        <dbReference type="EMBL" id="KAJ1142402.1"/>
    </source>
</evidence>
<dbReference type="EMBL" id="JANPWB010000010">
    <property type="protein sequence ID" value="KAJ1142402.1"/>
    <property type="molecule type" value="Genomic_DNA"/>
</dbReference>
<accession>A0AAV7QSK8</accession>
<feature type="chain" id="PRO_5043933491" description="Sushi domain-containing protein" evidence="1">
    <location>
        <begin position="21"/>
        <end position="250"/>
    </location>
</feature>
<feature type="signal peptide" evidence="1">
    <location>
        <begin position="1"/>
        <end position="20"/>
    </location>
</feature>
<dbReference type="Proteomes" id="UP001066276">
    <property type="component" value="Chromosome 6"/>
</dbReference>
<evidence type="ECO:0000313" key="3">
    <source>
        <dbReference type="Proteomes" id="UP001066276"/>
    </source>
</evidence>
<evidence type="ECO:0008006" key="4">
    <source>
        <dbReference type="Google" id="ProtNLM"/>
    </source>
</evidence>
<reference evidence="2" key="1">
    <citation type="journal article" date="2022" name="bioRxiv">
        <title>Sequencing and chromosome-scale assembly of the giantPleurodeles waltlgenome.</title>
        <authorList>
            <person name="Brown T."/>
            <person name="Elewa A."/>
            <person name="Iarovenko S."/>
            <person name="Subramanian E."/>
            <person name="Araus A.J."/>
            <person name="Petzold A."/>
            <person name="Susuki M."/>
            <person name="Suzuki K.-i.T."/>
            <person name="Hayashi T."/>
            <person name="Toyoda A."/>
            <person name="Oliveira C."/>
            <person name="Osipova E."/>
            <person name="Leigh N.D."/>
            <person name="Simon A."/>
            <person name="Yun M.H."/>
        </authorList>
    </citation>
    <scope>NUCLEOTIDE SEQUENCE</scope>
    <source>
        <strain evidence="2">20211129_DDA</strain>
        <tissue evidence="2">Liver</tissue>
    </source>
</reference>